<evidence type="ECO:0000256" key="1">
    <source>
        <dbReference type="SAM" id="MobiDB-lite"/>
    </source>
</evidence>
<proteinExistence type="predicted"/>
<comment type="caution">
    <text evidence="2">The sequence shown here is derived from an EMBL/GenBank/DDBJ whole genome shotgun (WGS) entry which is preliminary data.</text>
</comment>
<feature type="region of interest" description="Disordered" evidence="1">
    <location>
        <begin position="315"/>
        <end position="344"/>
    </location>
</feature>
<protein>
    <submittedName>
        <fullName evidence="2">Uncharacterized protein</fullName>
    </submittedName>
</protein>
<feature type="compositionally biased region" description="Low complexity" evidence="1">
    <location>
        <begin position="315"/>
        <end position="330"/>
    </location>
</feature>
<name>A0AAE0UCR2_SORBR</name>
<reference evidence="2" key="1">
    <citation type="journal article" date="2023" name="Mol. Phylogenet. Evol.">
        <title>Genome-scale phylogeny and comparative genomics of the fungal order Sordariales.</title>
        <authorList>
            <person name="Hensen N."/>
            <person name="Bonometti L."/>
            <person name="Westerberg I."/>
            <person name="Brannstrom I.O."/>
            <person name="Guillou S."/>
            <person name="Cros-Aarteil S."/>
            <person name="Calhoun S."/>
            <person name="Haridas S."/>
            <person name="Kuo A."/>
            <person name="Mondo S."/>
            <person name="Pangilinan J."/>
            <person name="Riley R."/>
            <person name="LaButti K."/>
            <person name="Andreopoulos B."/>
            <person name="Lipzen A."/>
            <person name="Chen C."/>
            <person name="Yan M."/>
            <person name="Daum C."/>
            <person name="Ng V."/>
            <person name="Clum A."/>
            <person name="Steindorff A."/>
            <person name="Ohm R.A."/>
            <person name="Martin F."/>
            <person name="Silar P."/>
            <person name="Natvig D.O."/>
            <person name="Lalanne C."/>
            <person name="Gautier V."/>
            <person name="Ament-Velasquez S.L."/>
            <person name="Kruys A."/>
            <person name="Hutchinson M.I."/>
            <person name="Powell A.J."/>
            <person name="Barry K."/>
            <person name="Miller A.N."/>
            <person name="Grigoriev I.V."/>
            <person name="Debuchy R."/>
            <person name="Gladieux P."/>
            <person name="Hiltunen Thoren M."/>
            <person name="Johannesson H."/>
        </authorList>
    </citation>
    <scope>NUCLEOTIDE SEQUENCE</scope>
    <source>
        <strain evidence="2">FGSC 1904</strain>
    </source>
</reference>
<sequence length="483" mass="50201">MHVAAGNMVINYYAVPETQTELGSPGGMQSGVHLGQAGLNQPGLNGVRDGRAGANLNPSGVNFPNIILPPIRNHDEGNRQGVPSPYGAEYTSSTGTIVQGNTTHAMEDWTTMQDIGYGEDAIDPLLDFVIPNNPYAGSSSVASSNPVLMQPVTAVAGAALVMAPPLQPFGLNTPGLDSPPPYSETDPMSGTPTITIPRQQVRSQAAVIPQAQQAQPNIEAALHPRETDPINEDSAQVDGFDESSLNVPSAGIISPLLSPSVGSRNGAHTPFVSPPSLPAVDTGNPITPHPHRPNPLSHPTGAGVAIRPMRLLQHGPAASSLPSSAGAPSAGNGGPPAERPLCKGPVRNKVQTPCPYGNTVWKWRGGKSARRVTRCFDCLGNTVNPSLRRRVEHMQEQGLEPCSNCYYRTARGDGGGFCDYCFVKKKEAAELRRKRKHEGAGDAPGASPGGPPPKKDDGGDGAGGYGPAPPGAVGAVMSGIDMK</sequence>
<dbReference type="Proteomes" id="UP001281003">
    <property type="component" value="Unassembled WGS sequence"/>
</dbReference>
<keyword evidence="3" id="KW-1185">Reference proteome</keyword>
<dbReference type="EMBL" id="JAUTDP010000005">
    <property type="protein sequence ID" value="KAK3399396.1"/>
    <property type="molecule type" value="Genomic_DNA"/>
</dbReference>
<evidence type="ECO:0000313" key="2">
    <source>
        <dbReference type="EMBL" id="KAK3399396.1"/>
    </source>
</evidence>
<gene>
    <name evidence="2" type="ORF">B0T20DRAFT_392407</name>
</gene>
<feature type="region of interest" description="Disordered" evidence="1">
    <location>
        <begin position="275"/>
        <end position="302"/>
    </location>
</feature>
<organism evidence="2 3">
    <name type="scientific">Sordaria brevicollis</name>
    <dbReference type="NCBI Taxonomy" id="83679"/>
    <lineage>
        <taxon>Eukaryota</taxon>
        <taxon>Fungi</taxon>
        <taxon>Dikarya</taxon>
        <taxon>Ascomycota</taxon>
        <taxon>Pezizomycotina</taxon>
        <taxon>Sordariomycetes</taxon>
        <taxon>Sordariomycetidae</taxon>
        <taxon>Sordariales</taxon>
        <taxon>Sordariaceae</taxon>
        <taxon>Sordaria</taxon>
    </lineage>
</organism>
<evidence type="ECO:0000313" key="3">
    <source>
        <dbReference type="Proteomes" id="UP001281003"/>
    </source>
</evidence>
<dbReference type="AlphaFoldDB" id="A0AAE0UCR2"/>
<reference evidence="2" key="2">
    <citation type="submission" date="2023-07" db="EMBL/GenBank/DDBJ databases">
        <authorList>
            <consortium name="Lawrence Berkeley National Laboratory"/>
            <person name="Haridas S."/>
            <person name="Hensen N."/>
            <person name="Bonometti L."/>
            <person name="Westerberg I."/>
            <person name="Brannstrom I.O."/>
            <person name="Guillou S."/>
            <person name="Cros-Aarteil S."/>
            <person name="Calhoun S."/>
            <person name="Kuo A."/>
            <person name="Mondo S."/>
            <person name="Pangilinan J."/>
            <person name="Riley R."/>
            <person name="LaButti K."/>
            <person name="Andreopoulos B."/>
            <person name="Lipzen A."/>
            <person name="Chen C."/>
            <person name="Yanf M."/>
            <person name="Daum C."/>
            <person name="Ng V."/>
            <person name="Clum A."/>
            <person name="Steindorff A."/>
            <person name="Ohm R."/>
            <person name="Martin F."/>
            <person name="Silar P."/>
            <person name="Natvig D."/>
            <person name="Lalanne C."/>
            <person name="Gautier V."/>
            <person name="Ament-velasquez S.L."/>
            <person name="Kruys A."/>
            <person name="Hutchinson M.I."/>
            <person name="Powell A.J."/>
            <person name="Barry K."/>
            <person name="Miller A.N."/>
            <person name="Grigoriev I.V."/>
            <person name="Debuchy R."/>
            <person name="Gladieux P."/>
            <person name="Thoren M.H."/>
            <person name="Johannesson H."/>
        </authorList>
    </citation>
    <scope>NUCLEOTIDE SEQUENCE</scope>
    <source>
        <strain evidence="2">FGSC 1904</strain>
    </source>
</reference>
<feature type="region of interest" description="Disordered" evidence="1">
    <location>
        <begin position="433"/>
        <end position="483"/>
    </location>
</feature>
<accession>A0AAE0UCR2</accession>